<dbReference type="Proteomes" id="UP000051820">
    <property type="component" value="Unassembled WGS sequence"/>
</dbReference>
<evidence type="ECO:0008006" key="4">
    <source>
        <dbReference type="Google" id="ProtNLM"/>
    </source>
</evidence>
<dbReference type="PATRIC" id="fig|1423807.3.peg.1378"/>
<sequence length="60" mass="6613">MIMKQFAKGFVIGTAATVGAVIGGIATFRKHVVKPIEEEETRFEENRKAAVRKGRSAHNK</sequence>
<keyword evidence="1" id="KW-1133">Transmembrane helix</keyword>
<comment type="caution">
    <text evidence="2">The sequence shown here is derived from an EMBL/GenBank/DDBJ whole genome shotgun (WGS) entry which is preliminary data.</text>
</comment>
<evidence type="ECO:0000256" key="1">
    <source>
        <dbReference type="SAM" id="Phobius"/>
    </source>
</evidence>
<gene>
    <name evidence="2" type="ORF">FD16_GL001351</name>
</gene>
<dbReference type="STRING" id="1423807.FD16_GL001351"/>
<dbReference type="AlphaFoldDB" id="A0A0R1WED0"/>
<dbReference type="InterPro" id="IPR021402">
    <property type="entry name" value="DUF3042"/>
</dbReference>
<dbReference type="Pfam" id="PF11240">
    <property type="entry name" value="DUF3042"/>
    <property type="match status" value="1"/>
</dbReference>
<protein>
    <recommendedName>
        <fullName evidence="4">DUF3042 domain-containing protein</fullName>
    </recommendedName>
</protein>
<evidence type="ECO:0000313" key="2">
    <source>
        <dbReference type="EMBL" id="KRM13206.1"/>
    </source>
</evidence>
<dbReference type="EMBL" id="AZGF01000003">
    <property type="protein sequence ID" value="KRM13206.1"/>
    <property type="molecule type" value="Genomic_DNA"/>
</dbReference>
<evidence type="ECO:0000313" key="3">
    <source>
        <dbReference type="Proteomes" id="UP000051820"/>
    </source>
</evidence>
<feature type="transmembrane region" description="Helical" evidence="1">
    <location>
        <begin position="6"/>
        <end position="28"/>
    </location>
</feature>
<keyword evidence="1" id="KW-0812">Transmembrane</keyword>
<reference evidence="2 3" key="1">
    <citation type="journal article" date="2015" name="Genome Announc.">
        <title>Expanding the biotechnology potential of lactobacilli through comparative genomics of 213 strains and associated genera.</title>
        <authorList>
            <person name="Sun Z."/>
            <person name="Harris H.M."/>
            <person name="McCann A."/>
            <person name="Guo C."/>
            <person name="Argimon S."/>
            <person name="Zhang W."/>
            <person name="Yang X."/>
            <person name="Jeffery I.B."/>
            <person name="Cooney J.C."/>
            <person name="Kagawa T.F."/>
            <person name="Liu W."/>
            <person name="Song Y."/>
            <person name="Salvetti E."/>
            <person name="Wrobel A."/>
            <person name="Rasinkangas P."/>
            <person name="Parkhill J."/>
            <person name="Rea M.C."/>
            <person name="O'Sullivan O."/>
            <person name="Ritari J."/>
            <person name="Douillard F.P."/>
            <person name="Paul Ross R."/>
            <person name="Yang R."/>
            <person name="Briner A.E."/>
            <person name="Felis G.E."/>
            <person name="de Vos W.M."/>
            <person name="Barrangou R."/>
            <person name="Klaenhammer T.R."/>
            <person name="Caufield P.W."/>
            <person name="Cui Y."/>
            <person name="Zhang H."/>
            <person name="O'Toole P.W."/>
        </authorList>
    </citation>
    <scope>NUCLEOTIDE SEQUENCE [LARGE SCALE GENOMIC DNA]</scope>
    <source>
        <strain evidence="2 3">DSM 5007</strain>
    </source>
</reference>
<name>A0A0R1WED0_9LACO</name>
<organism evidence="2 3">
    <name type="scientific">Paucilactobacillus suebicus DSM 5007 = KCTC 3549</name>
    <dbReference type="NCBI Taxonomy" id="1423807"/>
    <lineage>
        <taxon>Bacteria</taxon>
        <taxon>Bacillati</taxon>
        <taxon>Bacillota</taxon>
        <taxon>Bacilli</taxon>
        <taxon>Lactobacillales</taxon>
        <taxon>Lactobacillaceae</taxon>
        <taxon>Paucilactobacillus</taxon>
    </lineage>
</organism>
<accession>A0A0R1WED0</accession>
<keyword evidence="3" id="KW-1185">Reference proteome</keyword>
<dbReference type="eggNOG" id="ENOG5033E1E">
    <property type="taxonomic scope" value="Bacteria"/>
</dbReference>
<keyword evidence="1" id="KW-0472">Membrane</keyword>
<proteinExistence type="predicted"/>